<feature type="transmembrane region" description="Helical" evidence="1">
    <location>
        <begin position="42"/>
        <end position="60"/>
    </location>
</feature>
<organism evidence="2 3">
    <name type="scientific">Kineothrix sedimenti</name>
    <dbReference type="NCBI Taxonomy" id="3123317"/>
    <lineage>
        <taxon>Bacteria</taxon>
        <taxon>Bacillati</taxon>
        <taxon>Bacillota</taxon>
        <taxon>Clostridia</taxon>
        <taxon>Lachnospirales</taxon>
        <taxon>Lachnospiraceae</taxon>
        <taxon>Kineothrix</taxon>
    </lineage>
</organism>
<sequence length="116" mass="13660">MFYPYEEFGLSYFVWMLVYSLMGDLTMLVFYSPKELTEKQWIVRQIVHILLLEIVLLTAAHQAGMFEGVLEGTVLVLVILAVYLLVRFIGFRKDLQLAKKLNMRIQERKKDRKGDE</sequence>
<gene>
    <name evidence="2" type="ORF">V6984_07865</name>
</gene>
<dbReference type="Proteomes" id="UP001451571">
    <property type="component" value="Chromosome"/>
</dbReference>
<accession>A0ABZ3F1H4</accession>
<proteinExistence type="predicted"/>
<reference evidence="2 3" key="1">
    <citation type="submission" date="2024-02" db="EMBL/GenBank/DDBJ databases">
        <title>Bacterial strain from lacustrine sediment.</title>
        <authorList>
            <person name="Petit C."/>
            <person name="Fadhlaoui K."/>
        </authorList>
    </citation>
    <scope>NUCLEOTIDE SEQUENCE [LARGE SCALE GENOMIC DNA]</scope>
    <source>
        <strain evidence="2 3">IPX-CK</strain>
    </source>
</reference>
<evidence type="ECO:0008006" key="4">
    <source>
        <dbReference type="Google" id="ProtNLM"/>
    </source>
</evidence>
<name>A0ABZ3F1H4_9FIRM</name>
<dbReference type="RefSeq" id="WP_342759227.1">
    <property type="nucleotide sequence ID" value="NZ_CP146256.1"/>
</dbReference>
<dbReference type="EMBL" id="CP146256">
    <property type="protein sequence ID" value="XAH75660.1"/>
    <property type="molecule type" value="Genomic_DNA"/>
</dbReference>
<keyword evidence="1" id="KW-0812">Transmembrane</keyword>
<evidence type="ECO:0000313" key="2">
    <source>
        <dbReference type="EMBL" id="XAH75660.1"/>
    </source>
</evidence>
<feature type="transmembrane region" description="Helical" evidence="1">
    <location>
        <begin position="12"/>
        <end position="30"/>
    </location>
</feature>
<protein>
    <recommendedName>
        <fullName evidence="4">DUF3021 family protein</fullName>
    </recommendedName>
</protein>
<evidence type="ECO:0000313" key="3">
    <source>
        <dbReference type="Proteomes" id="UP001451571"/>
    </source>
</evidence>
<keyword evidence="3" id="KW-1185">Reference proteome</keyword>
<feature type="transmembrane region" description="Helical" evidence="1">
    <location>
        <begin position="72"/>
        <end position="90"/>
    </location>
</feature>
<keyword evidence="1" id="KW-1133">Transmembrane helix</keyword>
<evidence type="ECO:0000256" key="1">
    <source>
        <dbReference type="SAM" id="Phobius"/>
    </source>
</evidence>
<keyword evidence="1" id="KW-0472">Membrane</keyword>